<dbReference type="KEGG" id="egl:EGR_10128"/>
<evidence type="ECO:0000313" key="2">
    <source>
        <dbReference type="Proteomes" id="UP000019149"/>
    </source>
</evidence>
<gene>
    <name evidence="1" type="ORF">EGR_10128</name>
</gene>
<sequence length="42" mass="4456">MECGVRATPRAHSCYCCCSVCGNSTRQSASLDAFTGAFMMTT</sequence>
<name>W6U1N9_ECHGR</name>
<organism evidence="1 2">
    <name type="scientific">Echinococcus granulosus</name>
    <name type="common">Hydatid tapeworm</name>
    <dbReference type="NCBI Taxonomy" id="6210"/>
    <lineage>
        <taxon>Eukaryota</taxon>
        <taxon>Metazoa</taxon>
        <taxon>Spiralia</taxon>
        <taxon>Lophotrochozoa</taxon>
        <taxon>Platyhelminthes</taxon>
        <taxon>Cestoda</taxon>
        <taxon>Eucestoda</taxon>
        <taxon>Cyclophyllidea</taxon>
        <taxon>Taeniidae</taxon>
        <taxon>Echinococcus</taxon>
        <taxon>Echinococcus granulosus group</taxon>
    </lineage>
</organism>
<reference evidence="1 2" key="1">
    <citation type="journal article" date="2013" name="Nat. Genet.">
        <title>The genome of the hydatid tapeworm Echinococcus granulosus.</title>
        <authorList>
            <person name="Zheng H."/>
            <person name="Zhang W."/>
            <person name="Zhang L."/>
            <person name="Zhang Z."/>
            <person name="Li J."/>
            <person name="Lu G."/>
            <person name="Zhu Y."/>
            <person name="Wang Y."/>
            <person name="Huang Y."/>
            <person name="Liu J."/>
            <person name="Kang H."/>
            <person name="Chen J."/>
            <person name="Wang L."/>
            <person name="Chen A."/>
            <person name="Yu S."/>
            <person name="Gao Z."/>
            <person name="Jin L."/>
            <person name="Gu W."/>
            <person name="Wang Z."/>
            <person name="Zhao L."/>
            <person name="Shi B."/>
            <person name="Wen H."/>
            <person name="Lin R."/>
            <person name="Jones M.K."/>
            <person name="Brejova B."/>
            <person name="Vinar T."/>
            <person name="Zhao G."/>
            <person name="McManus D.P."/>
            <person name="Chen Z."/>
            <person name="Zhou Y."/>
            <person name="Wang S."/>
        </authorList>
    </citation>
    <scope>NUCLEOTIDE SEQUENCE [LARGE SCALE GENOMIC DNA]</scope>
</reference>
<dbReference type="EMBL" id="APAU02000192">
    <property type="protein sequence ID" value="EUB55010.1"/>
    <property type="molecule type" value="Genomic_DNA"/>
</dbReference>
<protein>
    <submittedName>
        <fullName evidence="1">Uncharacterized protein</fullName>
    </submittedName>
</protein>
<comment type="caution">
    <text evidence="1">The sequence shown here is derived from an EMBL/GenBank/DDBJ whole genome shotgun (WGS) entry which is preliminary data.</text>
</comment>
<accession>W6U1N9</accession>
<dbReference type="CTD" id="36345843"/>
<dbReference type="AlphaFoldDB" id="W6U1N9"/>
<keyword evidence="2" id="KW-1185">Reference proteome</keyword>
<dbReference type="GeneID" id="36345843"/>
<dbReference type="RefSeq" id="XP_024346206.1">
    <property type="nucleotide sequence ID" value="XM_024499377.1"/>
</dbReference>
<dbReference type="Proteomes" id="UP000019149">
    <property type="component" value="Unassembled WGS sequence"/>
</dbReference>
<proteinExistence type="predicted"/>
<evidence type="ECO:0000313" key="1">
    <source>
        <dbReference type="EMBL" id="EUB55010.1"/>
    </source>
</evidence>